<organism evidence="1 2">
    <name type="scientific">Aphis glycines</name>
    <name type="common">Soybean aphid</name>
    <dbReference type="NCBI Taxonomy" id="307491"/>
    <lineage>
        <taxon>Eukaryota</taxon>
        <taxon>Metazoa</taxon>
        <taxon>Ecdysozoa</taxon>
        <taxon>Arthropoda</taxon>
        <taxon>Hexapoda</taxon>
        <taxon>Insecta</taxon>
        <taxon>Pterygota</taxon>
        <taxon>Neoptera</taxon>
        <taxon>Paraneoptera</taxon>
        <taxon>Hemiptera</taxon>
        <taxon>Sternorrhyncha</taxon>
        <taxon>Aphidomorpha</taxon>
        <taxon>Aphidoidea</taxon>
        <taxon>Aphididae</taxon>
        <taxon>Aphidini</taxon>
        <taxon>Aphis</taxon>
        <taxon>Aphis</taxon>
    </lineage>
</organism>
<protein>
    <submittedName>
        <fullName evidence="1">Uncharacterized protein</fullName>
    </submittedName>
</protein>
<reference evidence="1 2" key="1">
    <citation type="submission" date="2019-08" db="EMBL/GenBank/DDBJ databases">
        <title>The genome of the soybean aphid Biotype 1, its phylome, world population structure and adaptation to the North American continent.</title>
        <authorList>
            <person name="Giordano R."/>
            <person name="Donthu R.K."/>
            <person name="Hernandez A.G."/>
            <person name="Wright C.L."/>
            <person name="Zimin A.V."/>
        </authorList>
    </citation>
    <scope>NUCLEOTIDE SEQUENCE [LARGE SCALE GENOMIC DNA]</scope>
    <source>
        <tissue evidence="1">Whole aphids</tissue>
    </source>
</reference>
<dbReference type="AlphaFoldDB" id="A0A6G0TI14"/>
<dbReference type="EMBL" id="VYZN01000040">
    <property type="protein sequence ID" value="KAE9532174.1"/>
    <property type="molecule type" value="Genomic_DNA"/>
</dbReference>
<proteinExistence type="predicted"/>
<evidence type="ECO:0000313" key="1">
    <source>
        <dbReference type="EMBL" id="KAE9532174.1"/>
    </source>
</evidence>
<gene>
    <name evidence="1" type="ORF">AGLY_010376</name>
</gene>
<accession>A0A6G0TI14</accession>
<sequence>MQWNRMTGLTSRRSRGIVEITSTPTWLSNRLKNKVHRPGIEPGSQEWESCMIPLHQRCSRVFPFYFLPYRNRAEIKIKNNTALPSHNVNFLVICRLIALVSDGTGYQGAVVMGGCKLFQKGERSYMYTLYTYSYKTSMLTLNPISYRYRFKIVIQNCALMLMIYEIDEQITEYASCQSHNQNLKEKFCKEN</sequence>
<evidence type="ECO:0000313" key="2">
    <source>
        <dbReference type="Proteomes" id="UP000475862"/>
    </source>
</evidence>
<keyword evidence="2" id="KW-1185">Reference proteome</keyword>
<name>A0A6G0TI14_APHGL</name>
<dbReference type="Proteomes" id="UP000475862">
    <property type="component" value="Unassembled WGS sequence"/>
</dbReference>
<comment type="caution">
    <text evidence="1">The sequence shown here is derived from an EMBL/GenBank/DDBJ whole genome shotgun (WGS) entry which is preliminary data.</text>
</comment>